<dbReference type="STRING" id="764103.G7E4Q0"/>
<gene>
    <name evidence="3" type="primary">Mo04489</name>
    <name evidence="3" type="ORF">E5Q_04489</name>
</gene>
<dbReference type="Gene3D" id="3.40.50.720">
    <property type="entry name" value="NAD(P)-binding Rossmann-like Domain"/>
    <property type="match status" value="1"/>
</dbReference>
<keyword evidence="4" id="KW-1185">Reference proteome</keyword>
<dbReference type="PANTHER" id="PTHR14097">
    <property type="entry name" value="OXIDOREDUCTASE HTATIP2"/>
    <property type="match status" value="1"/>
</dbReference>
<evidence type="ECO:0000313" key="4">
    <source>
        <dbReference type="Proteomes" id="UP000009131"/>
    </source>
</evidence>
<dbReference type="InterPro" id="IPR036291">
    <property type="entry name" value="NAD(P)-bd_dom_sf"/>
</dbReference>
<dbReference type="OrthoDB" id="430436at2759"/>
<evidence type="ECO:0000256" key="1">
    <source>
        <dbReference type="ARBA" id="ARBA00004450"/>
    </source>
</evidence>
<sequence>MATILLGSTGEVGRQVLRASIQSSLTPIICPVRQGKALHVSDDKFKSTSIDFDSIPQAGLDSHSAANVIITLGTTRAKAGSAANFERIDRHYVLESAKAAKTASAERVIYCSSAGSSSSSPFLYPKSKGLTEEGLAELGYTETIIFRPGYLQIDGGRPESRILEKAFGPFCHYVLARFSSGVEINTKLLGNAMIKAAEMGADKLVKDGYATKQALKNGKKLTIVNNEQATRLGST</sequence>
<proteinExistence type="inferred from homology"/>
<reference evidence="3 4" key="1">
    <citation type="journal article" date="2011" name="J. Gen. Appl. Microbiol.">
        <title>Draft genome sequencing of the enigmatic basidiomycete Mixia osmundae.</title>
        <authorList>
            <person name="Nishida H."/>
            <person name="Nagatsuka Y."/>
            <person name="Sugiyama J."/>
        </authorList>
    </citation>
    <scope>NUCLEOTIDE SEQUENCE [LARGE SCALE GENOMIC DNA]</scope>
    <source>
        <strain evidence="4">CBS 9802 / IAM 14324 / JCM 22182 / KY 12970</strain>
    </source>
</reference>
<evidence type="ECO:0000256" key="2">
    <source>
        <dbReference type="ARBA" id="ARBA00006617"/>
    </source>
</evidence>
<accession>G7E4Q0</accession>
<dbReference type="HOGENOM" id="CLU_071330_3_1_1"/>
<dbReference type="Proteomes" id="UP000009131">
    <property type="component" value="Unassembled WGS sequence"/>
</dbReference>
<dbReference type="GO" id="GO:0051170">
    <property type="term" value="P:import into nucleus"/>
    <property type="evidence" value="ECO:0007669"/>
    <property type="project" value="TreeGrafter"/>
</dbReference>
<comment type="caution">
    <text evidence="3">The sequence shown here is derived from an EMBL/GenBank/DDBJ whole genome shotgun (WGS) entry which is preliminary data.</text>
</comment>
<comment type="similarity">
    <text evidence="2">Belongs to the FMP52 family.</text>
</comment>
<comment type="subcellular location">
    <subcellularLocation>
        <location evidence="1">Mitochondrion outer membrane</location>
        <topology evidence="1">Peripheral membrane protein</topology>
    </subcellularLocation>
</comment>
<dbReference type="eggNOG" id="KOG4039">
    <property type="taxonomic scope" value="Eukaryota"/>
</dbReference>
<dbReference type="SUPFAM" id="SSF51735">
    <property type="entry name" value="NAD(P)-binding Rossmann-fold domains"/>
    <property type="match status" value="1"/>
</dbReference>
<organism evidence="3 4">
    <name type="scientific">Mixia osmundae (strain CBS 9802 / IAM 14324 / JCM 22182 / KY 12970)</name>
    <dbReference type="NCBI Taxonomy" id="764103"/>
    <lineage>
        <taxon>Eukaryota</taxon>
        <taxon>Fungi</taxon>
        <taxon>Dikarya</taxon>
        <taxon>Basidiomycota</taxon>
        <taxon>Pucciniomycotina</taxon>
        <taxon>Mixiomycetes</taxon>
        <taxon>Mixiales</taxon>
        <taxon>Mixiaceae</taxon>
        <taxon>Mixia</taxon>
    </lineage>
</organism>
<dbReference type="AlphaFoldDB" id="G7E4Q0"/>
<dbReference type="InParanoid" id="G7E4Q0"/>
<evidence type="ECO:0000313" key="3">
    <source>
        <dbReference type="EMBL" id="GAA97810.1"/>
    </source>
</evidence>
<dbReference type="EMBL" id="BABT02000142">
    <property type="protein sequence ID" value="GAA97810.1"/>
    <property type="molecule type" value="Genomic_DNA"/>
</dbReference>
<dbReference type="OMA" id="PLEWCAR"/>
<dbReference type="PANTHER" id="PTHR14097:SF7">
    <property type="entry name" value="OXIDOREDUCTASE HTATIP2"/>
    <property type="match status" value="1"/>
</dbReference>
<name>G7E4Q0_MIXOS</name>
<dbReference type="RefSeq" id="XP_014566244.1">
    <property type="nucleotide sequence ID" value="XM_014710758.1"/>
</dbReference>
<protein>
    <recommendedName>
        <fullName evidence="5">NAD(P)-binding domain-containing protein</fullName>
    </recommendedName>
</protein>
<evidence type="ECO:0008006" key="5">
    <source>
        <dbReference type="Google" id="ProtNLM"/>
    </source>
</evidence>
<dbReference type="GO" id="GO:0005741">
    <property type="term" value="C:mitochondrial outer membrane"/>
    <property type="evidence" value="ECO:0007669"/>
    <property type="project" value="UniProtKB-SubCell"/>
</dbReference>
<reference evidence="3 4" key="2">
    <citation type="journal article" date="2012" name="Open Biol.">
        <title>Characteristics of nucleosomes and linker DNA regions on the genome of the basidiomycete Mixia osmundae revealed by mono- and dinucleosome mapping.</title>
        <authorList>
            <person name="Nishida H."/>
            <person name="Kondo S."/>
            <person name="Matsumoto T."/>
            <person name="Suzuki Y."/>
            <person name="Yoshikawa H."/>
            <person name="Taylor T.D."/>
            <person name="Sugiyama J."/>
        </authorList>
    </citation>
    <scope>NUCLEOTIDE SEQUENCE [LARGE SCALE GENOMIC DNA]</scope>
    <source>
        <strain evidence="4">CBS 9802 / IAM 14324 / JCM 22182 / KY 12970</strain>
    </source>
</reference>